<dbReference type="Gene3D" id="2.60.120.330">
    <property type="entry name" value="B-lactam Antibiotic, Isopenicillin N Synthase, Chain"/>
    <property type="match status" value="1"/>
</dbReference>
<accession>A0AAE1VDB6</accession>
<dbReference type="InterPro" id="IPR027443">
    <property type="entry name" value="IPNS-like_sf"/>
</dbReference>
<protein>
    <recommendedName>
        <fullName evidence="2">Fe2OG dioxygenase domain-containing protein</fullName>
    </recommendedName>
</protein>
<sequence length="314" mass="35539">MGISKEMKVPTIDFCSPELKPGTPQWESIKTQVFQALQEYGIFEAAYDKVPREAIFEISKEIFEFPVGTKLKTKSKTPNLHGYLGQFPLLPLYESLGIFDVFKPESVESISKVFWPDGHPNFYNVLKTYSKPLVELDEMVKTMVLESLGLEKYIDELLDSCIFNMRLTHYQATKFEDGKKPGLTVHTDPGFLTLISQNDVNGLEVLTKKGEWIDVNIAPNSLIVISGDSFMAWTNGRLHSPVHRVTLTENVERFSIPLFAFPRPGHIIEARKELVDEENPLVFKPFEIMGLYEFVKTEAGAKTGSNAFKAYCGI</sequence>
<dbReference type="InterPro" id="IPR005123">
    <property type="entry name" value="Oxoglu/Fe-dep_dioxygenase_dom"/>
</dbReference>
<dbReference type="PROSITE" id="PS51471">
    <property type="entry name" value="FE2OG_OXY"/>
    <property type="match status" value="1"/>
</dbReference>
<organism evidence="3 4">
    <name type="scientific">Anisodus tanguticus</name>
    <dbReference type="NCBI Taxonomy" id="243964"/>
    <lineage>
        <taxon>Eukaryota</taxon>
        <taxon>Viridiplantae</taxon>
        <taxon>Streptophyta</taxon>
        <taxon>Embryophyta</taxon>
        <taxon>Tracheophyta</taxon>
        <taxon>Spermatophyta</taxon>
        <taxon>Magnoliopsida</taxon>
        <taxon>eudicotyledons</taxon>
        <taxon>Gunneridae</taxon>
        <taxon>Pentapetalae</taxon>
        <taxon>asterids</taxon>
        <taxon>lamiids</taxon>
        <taxon>Solanales</taxon>
        <taxon>Solanaceae</taxon>
        <taxon>Solanoideae</taxon>
        <taxon>Hyoscyameae</taxon>
        <taxon>Anisodus</taxon>
    </lineage>
</organism>
<evidence type="ECO:0000256" key="1">
    <source>
        <dbReference type="RuleBase" id="RU003682"/>
    </source>
</evidence>
<gene>
    <name evidence="3" type="ORF">RND71_015940</name>
</gene>
<dbReference type="InterPro" id="IPR044861">
    <property type="entry name" value="IPNS-like_FE2OG_OXY"/>
</dbReference>
<dbReference type="Pfam" id="PF03171">
    <property type="entry name" value="2OG-FeII_Oxy"/>
    <property type="match status" value="1"/>
</dbReference>
<keyword evidence="1" id="KW-0408">Iron</keyword>
<comment type="caution">
    <text evidence="3">The sequence shown here is derived from an EMBL/GenBank/DDBJ whole genome shotgun (WGS) entry which is preliminary data.</text>
</comment>
<evidence type="ECO:0000259" key="2">
    <source>
        <dbReference type="PROSITE" id="PS51471"/>
    </source>
</evidence>
<keyword evidence="4" id="KW-1185">Reference proteome</keyword>
<reference evidence="3" key="1">
    <citation type="submission" date="2023-12" db="EMBL/GenBank/DDBJ databases">
        <title>Genome assembly of Anisodus tanguticus.</title>
        <authorList>
            <person name="Wang Y.-J."/>
        </authorList>
    </citation>
    <scope>NUCLEOTIDE SEQUENCE</scope>
    <source>
        <strain evidence="3">KB-2021</strain>
        <tissue evidence="3">Leaf</tissue>
    </source>
</reference>
<keyword evidence="1" id="KW-0560">Oxidoreductase</keyword>
<name>A0AAE1VDB6_9SOLA</name>
<dbReference type="Proteomes" id="UP001291623">
    <property type="component" value="Unassembled WGS sequence"/>
</dbReference>
<proteinExistence type="inferred from homology"/>
<feature type="domain" description="Fe2OG dioxygenase" evidence="2">
    <location>
        <begin position="161"/>
        <end position="262"/>
    </location>
</feature>
<dbReference type="GO" id="GO:0016491">
    <property type="term" value="F:oxidoreductase activity"/>
    <property type="evidence" value="ECO:0007669"/>
    <property type="project" value="UniProtKB-KW"/>
</dbReference>
<dbReference type="AlphaFoldDB" id="A0AAE1VDB6"/>
<dbReference type="GO" id="GO:0046872">
    <property type="term" value="F:metal ion binding"/>
    <property type="evidence" value="ECO:0007669"/>
    <property type="project" value="UniProtKB-KW"/>
</dbReference>
<dbReference type="InterPro" id="IPR050231">
    <property type="entry name" value="Iron_ascorbate_oxido_reductase"/>
</dbReference>
<keyword evidence="1" id="KW-0479">Metal-binding</keyword>
<dbReference type="EMBL" id="JAVYJV010000008">
    <property type="protein sequence ID" value="KAK4364582.1"/>
    <property type="molecule type" value="Genomic_DNA"/>
</dbReference>
<dbReference type="PANTHER" id="PTHR47990">
    <property type="entry name" value="2-OXOGLUTARATE (2OG) AND FE(II)-DEPENDENT OXYGENASE SUPERFAMILY PROTEIN-RELATED"/>
    <property type="match status" value="1"/>
</dbReference>
<evidence type="ECO:0000313" key="4">
    <source>
        <dbReference type="Proteomes" id="UP001291623"/>
    </source>
</evidence>
<comment type="similarity">
    <text evidence="1">Belongs to the iron/ascorbate-dependent oxidoreductase family.</text>
</comment>
<dbReference type="SUPFAM" id="SSF51197">
    <property type="entry name" value="Clavaminate synthase-like"/>
    <property type="match status" value="1"/>
</dbReference>
<evidence type="ECO:0000313" key="3">
    <source>
        <dbReference type="EMBL" id="KAK4364582.1"/>
    </source>
</evidence>